<organism evidence="1 2">
    <name type="scientific">Adineta ricciae</name>
    <name type="common">Rotifer</name>
    <dbReference type="NCBI Taxonomy" id="249248"/>
    <lineage>
        <taxon>Eukaryota</taxon>
        <taxon>Metazoa</taxon>
        <taxon>Spiralia</taxon>
        <taxon>Gnathifera</taxon>
        <taxon>Rotifera</taxon>
        <taxon>Eurotatoria</taxon>
        <taxon>Bdelloidea</taxon>
        <taxon>Adinetida</taxon>
        <taxon>Adinetidae</taxon>
        <taxon>Adineta</taxon>
    </lineage>
</organism>
<gene>
    <name evidence="1" type="ORF">XAT740_LOCUS12648</name>
</gene>
<reference evidence="1" key="1">
    <citation type="submission" date="2021-02" db="EMBL/GenBank/DDBJ databases">
        <authorList>
            <person name="Nowell W R."/>
        </authorList>
    </citation>
    <scope>NUCLEOTIDE SEQUENCE</scope>
</reference>
<name>A0A814G1S0_ADIRI</name>
<sequence>YSSELTLSSDRYSRAGRTDYFTAGYGATADDNSLSNFFYEAIQLTITATGTYTFISRSSIDTFGYIYRDHFEPENPDANIQAEDDQSGGSDQFKMTAYLYANRLYVLVVTTWVGNTIGPFSIVVEGQHPVGFNRLYYSVNKH</sequence>
<protein>
    <submittedName>
        <fullName evidence="1">Uncharacterized protein</fullName>
    </submittedName>
</protein>
<dbReference type="AlphaFoldDB" id="A0A814G1S0"/>
<keyword evidence="2" id="KW-1185">Reference proteome</keyword>
<accession>A0A814G1S0</accession>
<feature type="non-terminal residue" evidence="1">
    <location>
        <position position="1"/>
    </location>
</feature>
<proteinExistence type="predicted"/>
<comment type="caution">
    <text evidence="1">The sequence shown here is derived from an EMBL/GenBank/DDBJ whole genome shotgun (WGS) entry which is preliminary data.</text>
</comment>
<evidence type="ECO:0000313" key="1">
    <source>
        <dbReference type="EMBL" id="CAF0990062.1"/>
    </source>
</evidence>
<dbReference type="EMBL" id="CAJNOR010000717">
    <property type="protein sequence ID" value="CAF0990062.1"/>
    <property type="molecule type" value="Genomic_DNA"/>
</dbReference>
<dbReference type="Proteomes" id="UP000663828">
    <property type="component" value="Unassembled WGS sequence"/>
</dbReference>
<evidence type="ECO:0000313" key="2">
    <source>
        <dbReference type="Proteomes" id="UP000663828"/>
    </source>
</evidence>